<proteinExistence type="predicted"/>
<reference evidence="2 3" key="1">
    <citation type="submission" date="2021-01" db="EMBL/GenBank/DDBJ databases">
        <title>Whole genome shotgun sequence of Catellatospora chokoriensis NBRC 107358.</title>
        <authorList>
            <person name="Komaki H."/>
            <person name="Tamura T."/>
        </authorList>
    </citation>
    <scope>NUCLEOTIDE SEQUENCE [LARGE SCALE GENOMIC DNA]</scope>
    <source>
        <strain evidence="2 3">NBRC 107358</strain>
    </source>
</reference>
<dbReference type="AlphaFoldDB" id="A0A8J3NTS3"/>
<comment type="caution">
    <text evidence="2">The sequence shown here is derived from an EMBL/GenBank/DDBJ whole genome shotgun (WGS) entry which is preliminary data.</text>
</comment>
<accession>A0A8J3NTS3</accession>
<organism evidence="2 3">
    <name type="scientific">Catellatospora chokoriensis</name>
    <dbReference type="NCBI Taxonomy" id="310353"/>
    <lineage>
        <taxon>Bacteria</taxon>
        <taxon>Bacillati</taxon>
        <taxon>Actinomycetota</taxon>
        <taxon>Actinomycetes</taxon>
        <taxon>Micromonosporales</taxon>
        <taxon>Micromonosporaceae</taxon>
        <taxon>Catellatospora</taxon>
    </lineage>
</organism>
<keyword evidence="3" id="KW-1185">Reference proteome</keyword>
<feature type="compositionally biased region" description="Basic residues" evidence="1">
    <location>
        <begin position="118"/>
        <end position="127"/>
    </location>
</feature>
<dbReference type="EMBL" id="BONG01000023">
    <property type="protein sequence ID" value="GIF90470.1"/>
    <property type="molecule type" value="Genomic_DNA"/>
</dbReference>
<sequence>MSGKAITLGQFFDFLTVRHRGDIHALAGHVVDQVIDEFNRPASTDYGAARVSPAEEEVALLFERWSQWLPDARKFLTAARDYMAASLWRRLGLRSGAERATGLPHRTHPSAAPSSAHRPARRQTAHR</sequence>
<protein>
    <submittedName>
        <fullName evidence="2">Uncharacterized protein</fullName>
    </submittedName>
</protein>
<evidence type="ECO:0000256" key="1">
    <source>
        <dbReference type="SAM" id="MobiDB-lite"/>
    </source>
</evidence>
<gene>
    <name evidence="2" type="ORF">Cch02nite_39140</name>
</gene>
<feature type="region of interest" description="Disordered" evidence="1">
    <location>
        <begin position="99"/>
        <end position="127"/>
    </location>
</feature>
<dbReference type="RefSeq" id="WP_191842570.1">
    <property type="nucleotide sequence ID" value="NZ_BAAALB010000024.1"/>
</dbReference>
<evidence type="ECO:0000313" key="3">
    <source>
        <dbReference type="Proteomes" id="UP000619293"/>
    </source>
</evidence>
<name>A0A8J3NTS3_9ACTN</name>
<dbReference type="Proteomes" id="UP000619293">
    <property type="component" value="Unassembled WGS sequence"/>
</dbReference>
<evidence type="ECO:0000313" key="2">
    <source>
        <dbReference type="EMBL" id="GIF90470.1"/>
    </source>
</evidence>